<evidence type="ECO:0000256" key="3">
    <source>
        <dbReference type="ARBA" id="ARBA00023242"/>
    </source>
</evidence>
<keyword evidence="3" id="KW-0539">Nucleus</keyword>
<evidence type="ECO:0000256" key="2">
    <source>
        <dbReference type="ARBA" id="ARBA00007267"/>
    </source>
</evidence>
<sequence>MTAAAGGEPAEQPSRQGLDGPQADHVGVNVTDEGGDTSPVSAPTLQPGASPIATSSVDASAHVASHEARADSTITALGDKTIATAGRTSTASSAAGVTRPRKPCNCKNSKCLKLYCDCFAAGIYCEGCHCTNCLNRPAYEGLRQSAIRASLERNPHAFRSKVVVSEAASACNSRGVSERASNAPSMERSGPSEVLESKGDRADSKLVVGANLTTPTIKMAAQRHAHHIKGCSCLRSQCLKKYCECFQNGVFCSASCRCSNCRNYEGSTELTQARERLVLAELGISFSHQKGASGTPTKSSLTEMIEAGVLTEESIRNIGLEAVLEKARTWRKRSSGEGPGGSPGTSRPRRSKRSEPDGDTPSRAASTSSSLQASPRTPPLTWRSGFMASGMGREGQSPLATPAGSKLPKRPGSDESLAGAGVQSPSSAPWLMVRSPNPMYGRNMNMVAQVQHVWMDHSKTPPSERAPAVEALARLQSRQKLPHRGAGTSSHLPVATSRQQAELQPDAHYPKPQHASFMASARGVSLVSPTRSRAGPSPAVTFRTEATPSTTAGTRAGSMAATPTVSTSGRRDALYPGTPVASQTNAAANVPRVLDLSEAMRRQHSSSYGTVTPSPPPSTTVPAANALLLVDAAKRLDAGKKPTDLGIAKDTHVTESTGHADHYVTASWDEQMAADALQHLKNHSG</sequence>
<name>A0A7J7IBF2_9RHOD</name>
<evidence type="ECO:0000313" key="7">
    <source>
        <dbReference type="Proteomes" id="UP000530660"/>
    </source>
</evidence>
<feature type="domain" description="CRC" evidence="5">
    <location>
        <begin position="100"/>
        <end position="266"/>
    </location>
</feature>
<evidence type="ECO:0000259" key="5">
    <source>
        <dbReference type="PROSITE" id="PS51634"/>
    </source>
</evidence>
<gene>
    <name evidence="6" type="primary">LIN54</name>
    <name evidence="6" type="ORF">F1559_000862</name>
</gene>
<dbReference type="AlphaFoldDB" id="A0A7J7IBF2"/>
<keyword evidence="7" id="KW-1185">Reference proteome</keyword>
<reference evidence="6 7" key="1">
    <citation type="journal article" date="2020" name="J. Phycol.">
        <title>Comparative genome analysis reveals Cyanidiococcus gen. nov., a new extremophilic red algal genus sister to Cyanidioschyzon (Cyanidioschyzonaceae, Rhodophyta).</title>
        <authorList>
            <person name="Liu S.-L."/>
            <person name="Chiang Y.-R."/>
            <person name="Yoon H.S."/>
            <person name="Fu H.-Y."/>
        </authorList>
    </citation>
    <scope>NUCLEOTIDE SEQUENCE [LARGE SCALE GENOMIC DNA]</scope>
    <source>
        <strain evidence="6 7">THAL066</strain>
    </source>
</reference>
<dbReference type="SMART" id="SM01114">
    <property type="entry name" value="CXC"/>
    <property type="match status" value="2"/>
</dbReference>
<feature type="compositionally biased region" description="Polar residues" evidence="4">
    <location>
        <begin position="363"/>
        <end position="375"/>
    </location>
</feature>
<evidence type="ECO:0000313" key="6">
    <source>
        <dbReference type="EMBL" id="KAF6000405.1"/>
    </source>
</evidence>
<dbReference type="Proteomes" id="UP000530660">
    <property type="component" value="Unassembled WGS sequence"/>
</dbReference>
<comment type="similarity">
    <text evidence="2">Belongs to the lin-54 family.</text>
</comment>
<protein>
    <submittedName>
        <fullName evidence="6">Tesmin TSO1-like CXC domain containing protein</fullName>
    </submittedName>
</protein>
<dbReference type="InterPro" id="IPR028307">
    <property type="entry name" value="Lin-54_fam"/>
</dbReference>
<dbReference type="GO" id="GO:0006355">
    <property type="term" value="P:regulation of DNA-templated transcription"/>
    <property type="evidence" value="ECO:0007669"/>
    <property type="project" value="TreeGrafter"/>
</dbReference>
<dbReference type="OrthoDB" id="4203at2759"/>
<feature type="region of interest" description="Disordered" evidence="4">
    <location>
        <begin position="527"/>
        <end position="571"/>
    </location>
</feature>
<evidence type="ECO:0000256" key="1">
    <source>
        <dbReference type="ARBA" id="ARBA00004123"/>
    </source>
</evidence>
<comment type="caution">
    <text evidence="6">The sequence shown here is derived from an EMBL/GenBank/DDBJ whole genome shotgun (WGS) entry which is preliminary data.</text>
</comment>
<feature type="compositionally biased region" description="Polar residues" evidence="4">
    <location>
        <begin position="175"/>
        <end position="184"/>
    </location>
</feature>
<dbReference type="InterPro" id="IPR005172">
    <property type="entry name" value="CRC"/>
</dbReference>
<dbReference type="EMBL" id="VWRR01000020">
    <property type="protein sequence ID" value="KAF6000405.1"/>
    <property type="molecule type" value="Genomic_DNA"/>
</dbReference>
<feature type="compositionally biased region" description="Polar residues" evidence="4">
    <location>
        <begin position="544"/>
        <end position="553"/>
    </location>
</feature>
<dbReference type="PANTHER" id="PTHR12446">
    <property type="entry name" value="TESMIN/TSO1-RELATED"/>
    <property type="match status" value="1"/>
</dbReference>
<dbReference type="InterPro" id="IPR033467">
    <property type="entry name" value="Tesmin/TSO1-like_CXC"/>
</dbReference>
<dbReference type="PROSITE" id="PS51634">
    <property type="entry name" value="CRC"/>
    <property type="match status" value="1"/>
</dbReference>
<dbReference type="Pfam" id="PF03638">
    <property type="entry name" value="TCR"/>
    <property type="match status" value="2"/>
</dbReference>
<comment type="subcellular location">
    <subcellularLocation>
        <location evidence="1">Nucleus</location>
    </subcellularLocation>
</comment>
<organism evidence="6 7">
    <name type="scientific">Cyanidiococcus yangmingshanensis</name>
    <dbReference type="NCBI Taxonomy" id="2690220"/>
    <lineage>
        <taxon>Eukaryota</taxon>
        <taxon>Rhodophyta</taxon>
        <taxon>Bangiophyceae</taxon>
        <taxon>Cyanidiales</taxon>
        <taxon>Cyanidiaceae</taxon>
        <taxon>Cyanidiococcus</taxon>
    </lineage>
</organism>
<dbReference type="PANTHER" id="PTHR12446:SF34">
    <property type="entry name" value="PROTEIN LIN-54 HOMOLOG"/>
    <property type="match status" value="1"/>
</dbReference>
<feature type="region of interest" description="Disordered" evidence="4">
    <location>
        <begin position="328"/>
        <end position="431"/>
    </location>
</feature>
<evidence type="ECO:0000256" key="4">
    <source>
        <dbReference type="SAM" id="MobiDB-lite"/>
    </source>
</evidence>
<proteinExistence type="inferred from homology"/>
<dbReference type="GO" id="GO:0005634">
    <property type="term" value="C:nucleus"/>
    <property type="evidence" value="ECO:0007669"/>
    <property type="project" value="UniProtKB-SubCell"/>
</dbReference>
<feature type="region of interest" description="Disordered" evidence="4">
    <location>
        <begin position="1"/>
        <end position="57"/>
    </location>
</feature>
<accession>A0A7J7IBF2</accession>
<feature type="region of interest" description="Disordered" evidence="4">
    <location>
        <begin position="175"/>
        <end position="198"/>
    </location>
</feature>